<keyword evidence="8 17" id="KW-0999">Mitochondrion inner membrane</keyword>
<organism evidence="20">
    <name type="scientific">Jenkinsia lamprotaenia</name>
    <name type="common">dwarf round herring</name>
    <dbReference type="NCBI Taxonomy" id="221866"/>
    <lineage>
        <taxon>Eukaryota</taxon>
        <taxon>Metazoa</taxon>
        <taxon>Chordata</taxon>
        <taxon>Craniata</taxon>
        <taxon>Vertebrata</taxon>
        <taxon>Euteleostomi</taxon>
        <taxon>Actinopterygii</taxon>
        <taxon>Neopterygii</taxon>
        <taxon>Teleostei</taxon>
        <taxon>Clupei</taxon>
        <taxon>Clupeiformes</taxon>
        <taxon>Clupeoidei</taxon>
        <taxon>Clupeidae</taxon>
        <taxon>Spratelloidinae</taxon>
        <taxon>Jenkinsia</taxon>
    </lineage>
</organism>
<geneLocation type="mitochondrion" evidence="20"/>
<evidence type="ECO:0000256" key="4">
    <source>
        <dbReference type="ARBA" id="ARBA00021008"/>
    </source>
</evidence>
<dbReference type="PRINTS" id="PR01436">
    <property type="entry name" value="NADHDHGNASE2"/>
</dbReference>
<dbReference type="InterPro" id="IPR001750">
    <property type="entry name" value="ND/Mrp_TM"/>
</dbReference>
<evidence type="ECO:0000256" key="16">
    <source>
        <dbReference type="ARBA" id="ARBA00049551"/>
    </source>
</evidence>
<evidence type="ECO:0000256" key="2">
    <source>
        <dbReference type="ARBA" id="ARBA00007012"/>
    </source>
</evidence>
<dbReference type="EMBL" id="AP006230">
    <property type="protein sequence ID" value="BAD89203.1"/>
    <property type="molecule type" value="Genomic_DNA"/>
</dbReference>
<evidence type="ECO:0000259" key="18">
    <source>
        <dbReference type="Pfam" id="PF00361"/>
    </source>
</evidence>
<keyword evidence="6 17" id="KW-0679">Respiratory chain</keyword>
<protein>
    <recommendedName>
        <fullName evidence="4 17">NADH-ubiquinone oxidoreductase chain 2</fullName>
        <ecNumber evidence="3 17">7.1.1.2</ecNumber>
    </recommendedName>
</protein>
<keyword evidence="10 17" id="KW-0249">Electron transport</keyword>
<dbReference type="InterPro" id="IPR050175">
    <property type="entry name" value="Complex_I_Subunit_2"/>
</dbReference>
<proteinExistence type="inferred from homology"/>
<dbReference type="InterPro" id="IPR003917">
    <property type="entry name" value="NADH_UbQ_OxRdtase_chain2"/>
</dbReference>
<keyword evidence="5" id="KW-0813">Transport</keyword>
<evidence type="ECO:0000256" key="7">
    <source>
        <dbReference type="ARBA" id="ARBA00022692"/>
    </source>
</evidence>
<dbReference type="InterPro" id="IPR010933">
    <property type="entry name" value="NADH_DH_su2_C"/>
</dbReference>
<dbReference type="Pfam" id="PF00361">
    <property type="entry name" value="Proton_antipo_M"/>
    <property type="match status" value="1"/>
</dbReference>
<evidence type="ECO:0000256" key="8">
    <source>
        <dbReference type="ARBA" id="ARBA00022792"/>
    </source>
</evidence>
<dbReference type="GO" id="GO:0008137">
    <property type="term" value="F:NADH dehydrogenase (ubiquinone) activity"/>
    <property type="evidence" value="ECO:0007669"/>
    <property type="project" value="UniProtKB-EC"/>
</dbReference>
<sequence>MNPYVTSLFLMSLGLGTVMTFSSSHWLLAWMGLEINTLAIIPLMSRQHHPRAVEASTKYFLTQSTAAAMILFASVLNAWSTGRWDITQLADPMASAVLISALALKIGLAPMHFWLPEVLQGISLPTGLILSTWQKLAPFSLVLQVCQDSHPLLLTAFALSSTLVGGWGGMNQTQLRKILAYSSIAHLGWMILVAQMAPNLTLLTLLAYVTMTSAAFLTLIAVKSTMTLTLASAWTKAPALAALASLVLLSLGGLPPLTGFMPKWLILQELASQGFPIVATIMALAALLSLYFYLRLTYTMALTLSSHTAVATTSWRPPAKLNGLPTAAVIVAATCLLPLTPTILALTT</sequence>
<gene>
    <name evidence="20" type="primary">ND2</name>
</gene>
<keyword evidence="7 17" id="KW-0812">Transmembrane</keyword>
<feature type="transmembrane region" description="Helical" evidence="17">
    <location>
        <begin position="274"/>
        <end position="294"/>
    </location>
</feature>
<keyword evidence="13 17" id="KW-0830">Ubiquinone</keyword>
<keyword evidence="14 17" id="KW-0496">Mitochondrion</keyword>
<keyword evidence="11 17" id="KW-1133">Transmembrane helix</keyword>
<feature type="transmembrane region" description="Helical" evidence="17">
    <location>
        <begin position="203"/>
        <end position="222"/>
    </location>
</feature>
<keyword evidence="12 17" id="KW-0520">NAD</keyword>
<evidence type="ECO:0000256" key="1">
    <source>
        <dbReference type="ARBA" id="ARBA00004448"/>
    </source>
</evidence>
<evidence type="ECO:0000256" key="15">
    <source>
        <dbReference type="ARBA" id="ARBA00023136"/>
    </source>
</evidence>
<evidence type="ECO:0000256" key="13">
    <source>
        <dbReference type="ARBA" id="ARBA00023075"/>
    </source>
</evidence>
<evidence type="ECO:0000256" key="14">
    <source>
        <dbReference type="ARBA" id="ARBA00023128"/>
    </source>
</evidence>
<evidence type="ECO:0000259" key="19">
    <source>
        <dbReference type="Pfam" id="PF06444"/>
    </source>
</evidence>
<evidence type="ECO:0000256" key="6">
    <source>
        <dbReference type="ARBA" id="ARBA00022660"/>
    </source>
</evidence>
<feature type="domain" description="NADH:quinone oxidoreductase/Mrp antiporter transmembrane" evidence="18">
    <location>
        <begin position="23"/>
        <end position="288"/>
    </location>
</feature>
<comment type="subcellular location">
    <subcellularLocation>
        <location evidence="1 17">Mitochondrion inner membrane</location>
        <topology evidence="1 17">Multi-pass membrane protein</topology>
    </subcellularLocation>
</comment>
<dbReference type="AlphaFoldDB" id="Q5GME3"/>
<feature type="transmembrane region" description="Helical" evidence="17">
    <location>
        <begin position="60"/>
        <end position="80"/>
    </location>
</feature>
<dbReference type="EC" id="7.1.1.2" evidence="3 17"/>
<comment type="similarity">
    <text evidence="2 17">Belongs to the complex I subunit 2 family.</text>
</comment>
<comment type="function">
    <text evidence="17">Core subunit of the mitochondrial membrane respiratory chain NADH dehydrogenase (Complex I) which catalyzes electron transfer from NADH through the respiratory chain, using ubiquinone as an electron acceptor. Essential for the catalytic activity and assembly of complex I.</text>
</comment>
<feature type="transmembrane region" description="Helical" evidence="17">
    <location>
        <begin position="178"/>
        <end position="197"/>
    </location>
</feature>
<feature type="transmembrane region" description="Helical" evidence="17">
    <location>
        <begin position="324"/>
        <end position="346"/>
    </location>
</feature>
<evidence type="ECO:0000256" key="12">
    <source>
        <dbReference type="ARBA" id="ARBA00023027"/>
    </source>
</evidence>
<dbReference type="CTD" id="4536"/>
<dbReference type="RefSeq" id="YP_220590.1">
    <property type="nucleotide sequence ID" value="NC_006917.1"/>
</dbReference>
<feature type="transmembrane region" description="Helical" evidence="17">
    <location>
        <begin position="152"/>
        <end position="171"/>
    </location>
</feature>
<feature type="transmembrane region" description="Helical" evidence="17">
    <location>
        <begin position="234"/>
        <end position="254"/>
    </location>
</feature>
<name>Q5GME3_9TELE</name>
<evidence type="ECO:0000256" key="11">
    <source>
        <dbReference type="ARBA" id="ARBA00022989"/>
    </source>
</evidence>
<keyword evidence="9 17" id="KW-1278">Translocase</keyword>
<evidence type="ECO:0000256" key="17">
    <source>
        <dbReference type="RuleBase" id="RU003403"/>
    </source>
</evidence>
<accession>Q5GME3</accession>
<dbReference type="PANTHER" id="PTHR46552:SF1">
    <property type="entry name" value="NADH-UBIQUINONE OXIDOREDUCTASE CHAIN 2"/>
    <property type="match status" value="1"/>
</dbReference>
<keyword evidence="15 17" id="KW-0472">Membrane</keyword>
<dbReference type="GO" id="GO:0005743">
    <property type="term" value="C:mitochondrial inner membrane"/>
    <property type="evidence" value="ECO:0007669"/>
    <property type="project" value="UniProtKB-SubCell"/>
</dbReference>
<evidence type="ECO:0000256" key="5">
    <source>
        <dbReference type="ARBA" id="ARBA00022448"/>
    </source>
</evidence>
<dbReference type="GeneID" id="3338283"/>
<feature type="transmembrane region" description="Helical" evidence="17">
    <location>
        <begin position="92"/>
        <end position="115"/>
    </location>
</feature>
<dbReference type="PANTHER" id="PTHR46552">
    <property type="entry name" value="NADH-UBIQUINONE OXIDOREDUCTASE CHAIN 2"/>
    <property type="match status" value="1"/>
</dbReference>
<feature type="domain" description="NADH dehydrogenase subunit 2 C-terminal" evidence="19">
    <location>
        <begin position="290"/>
        <end position="344"/>
    </location>
</feature>
<reference evidence="20" key="1">
    <citation type="journal article" date="2005" name="J. Fish Biol.">
        <title>Sundasalanx(Sundasalangidae) is a progenetic clupeiform, not a closelyrelated group of salangids (Osmeriformes): mitogenomic evidence.</title>
        <authorList>
            <person name="Ishiguro N.B."/>
            <person name="Miya M."/>
            <person name="Inoue J.G."/>
            <person name="Nishida M."/>
        </authorList>
    </citation>
    <scope>NUCLEOTIDE SEQUENCE</scope>
</reference>
<evidence type="ECO:0000313" key="20">
    <source>
        <dbReference type="EMBL" id="BAD89203.1"/>
    </source>
</evidence>
<evidence type="ECO:0000256" key="10">
    <source>
        <dbReference type="ARBA" id="ARBA00022982"/>
    </source>
</evidence>
<evidence type="ECO:0000256" key="9">
    <source>
        <dbReference type="ARBA" id="ARBA00022967"/>
    </source>
</evidence>
<evidence type="ECO:0000256" key="3">
    <source>
        <dbReference type="ARBA" id="ARBA00012944"/>
    </source>
</evidence>
<dbReference type="Pfam" id="PF06444">
    <property type="entry name" value="NADH_dehy_S2_C"/>
    <property type="match status" value="1"/>
</dbReference>
<dbReference type="GO" id="GO:0006120">
    <property type="term" value="P:mitochondrial electron transport, NADH to ubiquinone"/>
    <property type="evidence" value="ECO:0007669"/>
    <property type="project" value="InterPro"/>
</dbReference>
<comment type="catalytic activity">
    <reaction evidence="16 17">
        <text>a ubiquinone + NADH + 5 H(+)(in) = a ubiquinol + NAD(+) + 4 H(+)(out)</text>
        <dbReference type="Rhea" id="RHEA:29091"/>
        <dbReference type="Rhea" id="RHEA-COMP:9565"/>
        <dbReference type="Rhea" id="RHEA-COMP:9566"/>
        <dbReference type="ChEBI" id="CHEBI:15378"/>
        <dbReference type="ChEBI" id="CHEBI:16389"/>
        <dbReference type="ChEBI" id="CHEBI:17976"/>
        <dbReference type="ChEBI" id="CHEBI:57540"/>
        <dbReference type="ChEBI" id="CHEBI:57945"/>
        <dbReference type="EC" id="7.1.1.2"/>
    </reaction>
</comment>